<dbReference type="InterPro" id="IPR000160">
    <property type="entry name" value="GGDEF_dom"/>
</dbReference>
<gene>
    <name evidence="2" type="ORF">EHE19_012835</name>
</gene>
<feature type="transmembrane region" description="Helical" evidence="1">
    <location>
        <begin position="62"/>
        <end position="91"/>
    </location>
</feature>
<feature type="transmembrane region" description="Helical" evidence="1">
    <location>
        <begin position="103"/>
        <end position="122"/>
    </location>
</feature>
<dbReference type="InterPro" id="IPR043128">
    <property type="entry name" value="Rev_trsase/Diguanyl_cyclase"/>
</dbReference>
<organism evidence="2 3">
    <name type="scientific">Ruminiclostridium herbifermentans</name>
    <dbReference type="NCBI Taxonomy" id="2488810"/>
    <lineage>
        <taxon>Bacteria</taxon>
        <taxon>Bacillati</taxon>
        <taxon>Bacillota</taxon>
        <taxon>Clostridia</taxon>
        <taxon>Eubacteriales</taxon>
        <taxon>Oscillospiraceae</taxon>
        <taxon>Ruminiclostridium</taxon>
    </lineage>
</organism>
<dbReference type="Proteomes" id="UP000306409">
    <property type="component" value="Chromosome"/>
</dbReference>
<protein>
    <submittedName>
        <fullName evidence="2">GGDEF domain-containing protein</fullName>
    </submittedName>
</protein>
<dbReference type="Pfam" id="PF00990">
    <property type="entry name" value="GGDEF"/>
    <property type="match status" value="1"/>
</dbReference>
<dbReference type="CDD" id="cd01949">
    <property type="entry name" value="GGDEF"/>
    <property type="match status" value="1"/>
</dbReference>
<feature type="transmembrane region" description="Helical" evidence="1">
    <location>
        <begin position="13"/>
        <end position="33"/>
    </location>
</feature>
<feature type="transmembrane region" description="Helical" evidence="1">
    <location>
        <begin position="352"/>
        <end position="373"/>
    </location>
</feature>
<keyword evidence="1" id="KW-1133">Transmembrane helix</keyword>
<keyword evidence="1" id="KW-0472">Membrane</keyword>
<evidence type="ECO:0000313" key="3">
    <source>
        <dbReference type="Proteomes" id="UP000306409"/>
    </source>
</evidence>
<dbReference type="KEGG" id="rher:EHE19_012835"/>
<dbReference type="PROSITE" id="PS50887">
    <property type="entry name" value="GGDEF"/>
    <property type="match status" value="1"/>
</dbReference>
<dbReference type="OrthoDB" id="9804955at2"/>
<dbReference type="EMBL" id="CP061336">
    <property type="protein sequence ID" value="QNU65789.1"/>
    <property type="molecule type" value="Genomic_DNA"/>
</dbReference>
<dbReference type="Gene3D" id="3.30.70.270">
    <property type="match status" value="1"/>
</dbReference>
<dbReference type="InterPro" id="IPR052155">
    <property type="entry name" value="Biofilm_reg_signaling"/>
</dbReference>
<feature type="transmembrane region" description="Helical" evidence="1">
    <location>
        <begin position="176"/>
        <end position="198"/>
    </location>
</feature>
<evidence type="ECO:0000256" key="1">
    <source>
        <dbReference type="SAM" id="Phobius"/>
    </source>
</evidence>
<evidence type="ECO:0000313" key="2">
    <source>
        <dbReference type="EMBL" id="QNU65789.1"/>
    </source>
</evidence>
<dbReference type="SMART" id="SM00267">
    <property type="entry name" value="GGDEF"/>
    <property type="match status" value="1"/>
</dbReference>
<accession>A0A4U7JDZ5</accession>
<dbReference type="AlphaFoldDB" id="A0A4U7JDZ5"/>
<keyword evidence="3" id="KW-1185">Reference proteome</keyword>
<name>A0A4U7JDZ5_9FIRM</name>
<dbReference type="SUPFAM" id="SSF55073">
    <property type="entry name" value="Nucleotide cyclase"/>
    <property type="match status" value="1"/>
</dbReference>
<dbReference type="NCBIfam" id="TIGR00254">
    <property type="entry name" value="GGDEF"/>
    <property type="match status" value="1"/>
</dbReference>
<sequence length="623" mass="71331">MKKQIHKNKNSHFAMYAFLIILAFCALISDFILQQQNLNFFVTLSSIFIFIIIGITRSNVGLIIITILNCFFVAINGFNIITLVNIVEIYYVWILYKNNKKNIILEVIIFGLCLYFPVILATSYNHGSISVESVFSIVMIFLNRVFNALISKMILDYMPLEKIIDFTYDRPKSFTLSSLVIQVSIASVVVPILLLSIATNSSNQEQITKTAINDLKSASEYINKKLNTWSEQEIRDLKLLKPIAVYDLIDNVKIYVSRADNSVNFHLIDLGNKVIASQNTADYMKEGLDWIKKGSIKEIEPKVYRWVAPKDDRFIVKDYSRDKAFFYETSIDKFKVIVSVSESAYKDKTINFYFNLLKLILPISLFVGIFFIIMKRFMLNSIFELISITSGLPQKLKNNETVEFASSNIYEIDSLTTNFKLMVDNLSSMIKNVEATNKKLQESERLLFDQAHFDSLTGLPNRPYFIKKVESDITNFYVDDQFSNKQGIAFFFIDLDKFKAVNDTYGHSAGDKLLKLVAYNMDSVLKNYDNNSSFIARMGGDEFVIEFIYDNKDDIQILAEALISTINKPKQIDNIELTPGISIGICVFPEDGEDIDSIFLKSDSSMYKAKNSGGNKYFFYSEL</sequence>
<feature type="transmembrane region" description="Helical" evidence="1">
    <location>
        <begin position="38"/>
        <end position="56"/>
    </location>
</feature>
<dbReference type="InterPro" id="IPR029787">
    <property type="entry name" value="Nucleotide_cyclase"/>
</dbReference>
<proteinExistence type="predicted"/>
<dbReference type="RefSeq" id="WP_137697841.1">
    <property type="nucleotide sequence ID" value="NZ_CP061336.1"/>
</dbReference>
<feature type="transmembrane region" description="Helical" evidence="1">
    <location>
        <begin position="134"/>
        <end position="155"/>
    </location>
</feature>
<dbReference type="PANTHER" id="PTHR44757">
    <property type="entry name" value="DIGUANYLATE CYCLASE DGCP"/>
    <property type="match status" value="1"/>
</dbReference>
<keyword evidence="1" id="KW-0812">Transmembrane</keyword>
<dbReference type="PANTHER" id="PTHR44757:SF2">
    <property type="entry name" value="BIOFILM ARCHITECTURE MAINTENANCE PROTEIN MBAA"/>
    <property type="match status" value="1"/>
</dbReference>
<reference evidence="2 3" key="1">
    <citation type="submission" date="2020-09" db="EMBL/GenBank/DDBJ databases">
        <title>Characterization and genome sequencing of Ruminiclostridium sp. nov. MA18.</title>
        <authorList>
            <person name="Rettenmaier R."/>
            <person name="Kowollik M.-L."/>
            <person name="Liebl W."/>
            <person name="Zverlov V."/>
        </authorList>
    </citation>
    <scope>NUCLEOTIDE SEQUENCE [LARGE SCALE GENOMIC DNA]</scope>
    <source>
        <strain evidence="2 3">MA18</strain>
    </source>
</reference>